<evidence type="ECO:0000256" key="1">
    <source>
        <dbReference type="ARBA" id="ARBA00004123"/>
    </source>
</evidence>
<evidence type="ECO:0000256" key="3">
    <source>
        <dbReference type="ARBA" id="ARBA00009794"/>
    </source>
</evidence>
<evidence type="ECO:0000256" key="2">
    <source>
        <dbReference type="ARBA" id="ARBA00004496"/>
    </source>
</evidence>
<dbReference type="GO" id="GO:0005737">
    <property type="term" value="C:cytoplasm"/>
    <property type="evidence" value="ECO:0007669"/>
    <property type="project" value="UniProtKB-SubCell"/>
</dbReference>
<dbReference type="InterPro" id="IPR007064">
    <property type="entry name" value="Nmd3_N"/>
</dbReference>
<comment type="similarity">
    <text evidence="3">Belongs to the NMD3 family.</text>
</comment>
<proteinExistence type="inferred from homology"/>
<dbReference type="EMBL" id="HBIX01023782">
    <property type="protein sequence ID" value="CAE0723734.1"/>
    <property type="molecule type" value="Transcribed_RNA"/>
</dbReference>
<organism evidence="12">
    <name type="scientific">Pseudo-nitzschia australis</name>
    <dbReference type="NCBI Taxonomy" id="44445"/>
    <lineage>
        <taxon>Eukaryota</taxon>
        <taxon>Sar</taxon>
        <taxon>Stramenopiles</taxon>
        <taxon>Ochrophyta</taxon>
        <taxon>Bacillariophyta</taxon>
        <taxon>Bacillariophyceae</taxon>
        <taxon>Bacillariophycidae</taxon>
        <taxon>Bacillariales</taxon>
        <taxon>Bacillariaceae</taxon>
        <taxon>Pseudo-nitzschia</taxon>
    </lineage>
</organism>
<dbReference type="GO" id="GO:0015031">
    <property type="term" value="P:protein transport"/>
    <property type="evidence" value="ECO:0007669"/>
    <property type="project" value="UniProtKB-KW"/>
</dbReference>
<sequence length="710" mass="79414">MRYHIDISPKDADIGQYHNNNQYTTRHDTTRHDKSRQHKHNILQYDTQILTYPALNMTTVSYAVNKIPCCLCGTMIMPNKANQCSACLAQNFDLKSMIQGNKEGDPIIIYQCRQCRKFNLRGDTNTNHHYQYCEPESPQLLSICLKQIPILSKKGHSSHTHNKVHIVDSSWIWTEPHSMRLKIRLTVRTDLDEVTVQQRVPVLFQIKWKMCNDCDRQYTNRTWQALVQLRQKRENGSSRKGLAALEMALSRPSNRDLRNTVLKIDSSRNGLDFYFLSLPQAQHFAHFLARLAPIKIRTSTKLVSTDAKNNTANIKYTLTCDVVPLCRHDLVLVQKESRSLLGGRLALVTKVASVVHLIDASPRRSPTDQIDSTEVTAEAYHKNGGGGGTASANDKGCYSILQTSERLVPFVVLEVELCSRENEASHHRQYEGPSSGVEKYALADVQLARESDLGANDDVLNCVTHLGNLIQPGDVVLGYDLVSTASSLNTTVHKAASTKKGSSFMGAASVVGLEEVLNSSVVLQDVVLVKKISAKEQKQRELAEDFATRQANHDHDIDAPNNSGGNDDGARRSGKMSKKKLRRQQKRDRKQRELKESAVRMGFMDDLAEVEAARQQLLNDGGDDNDNVNVDDAEKNKIDANSDDFVKQLEEDPELAAELRAVEKELAAAYPDKNEHVDIDDDGEIDGCDKNEQDGNQEGEGASNLSYLPE</sequence>
<dbReference type="PANTHER" id="PTHR12746">
    <property type="entry name" value="NONSENSE-MEDIATED MRNA DECAY PROTEIN 3"/>
    <property type="match status" value="1"/>
</dbReference>
<keyword evidence="5" id="KW-0813">Transport</keyword>
<accession>A0A7S4AQN2</accession>
<keyword evidence="8" id="KW-0539">Nucleus</keyword>
<dbReference type="Pfam" id="PF04981">
    <property type="entry name" value="NMD3"/>
    <property type="match status" value="1"/>
</dbReference>
<dbReference type="InterPro" id="IPR048898">
    <property type="entry name" value="OB_NMD3"/>
</dbReference>
<dbReference type="GO" id="GO:0000055">
    <property type="term" value="P:ribosomal large subunit export from nucleus"/>
    <property type="evidence" value="ECO:0007669"/>
    <property type="project" value="TreeGrafter"/>
</dbReference>
<evidence type="ECO:0000256" key="8">
    <source>
        <dbReference type="ARBA" id="ARBA00023242"/>
    </source>
</evidence>
<evidence type="ECO:0000259" key="10">
    <source>
        <dbReference type="Pfam" id="PF04981"/>
    </source>
</evidence>
<dbReference type="PANTHER" id="PTHR12746:SF2">
    <property type="entry name" value="60S RIBOSOMAL EXPORT PROTEIN NMD3"/>
    <property type="match status" value="1"/>
</dbReference>
<evidence type="ECO:0000256" key="6">
    <source>
        <dbReference type="ARBA" id="ARBA00022490"/>
    </source>
</evidence>
<feature type="domain" description="60S ribosomal export protein NMD3 OB-fold" evidence="11">
    <location>
        <begin position="407"/>
        <end position="486"/>
    </location>
</feature>
<protein>
    <recommendedName>
        <fullName evidence="4">60S ribosomal export protein NMD3</fullName>
    </recommendedName>
</protein>
<keyword evidence="7" id="KW-0653">Protein transport</keyword>
<comment type="subcellular location">
    <subcellularLocation>
        <location evidence="2">Cytoplasm</location>
    </subcellularLocation>
    <subcellularLocation>
        <location evidence="1">Nucleus</location>
    </subcellularLocation>
</comment>
<feature type="region of interest" description="Disordered" evidence="9">
    <location>
        <begin position="668"/>
        <end position="710"/>
    </location>
</feature>
<dbReference type="Pfam" id="PF21192">
    <property type="entry name" value="OB_NMD3"/>
    <property type="match status" value="1"/>
</dbReference>
<feature type="compositionally biased region" description="Basic and acidic residues" evidence="9">
    <location>
        <begin position="668"/>
        <end position="677"/>
    </location>
</feature>
<evidence type="ECO:0000256" key="5">
    <source>
        <dbReference type="ARBA" id="ARBA00022448"/>
    </source>
</evidence>
<evidence type="ECO:0000256" key="7">
    <source>
        <dbReference type="ARBA" id="ARBA00022927"/>
    </source>
</evidence>
<dbReference type="InterPro" id="IPR039768">
    <property type="entry name" value="Nmd3"/>
</dbReference>
<gene>
    <name evidence="12" type="ORF">PAUS00366_LOCUS16490</name>
</gene>
<keyword evidence="6" id="KW-0963">Cytoplasm</keyword>
<evidence type="ECO:0000256" key="4">
    <source>
        <dbReference type="ARBA" id="ARBA00017035"/>
    </source>
</evidence>
<dbReference type="GO" id="GO:0043023">
    <property type="term" value="F:ribosomal large subunit binding"/>
    <property type="evidence" value="ECO:0007669"/>
    <property type="project" value="InterPro"/>
</dbReference>
<dbReference type="AlphaFoldDB" id="A0A7S4AQN2"/>
<feature type="domain" description="Nmd3 N-terminal" evidence="10">
    <location>
        <begin position="69"/>
        <end position="320"/>
    </location>
</feature>
<dbReference type="GO" id="GO:0005634">
    <property type="term" value="C:nucleus"/>
    <property type="evidence" value="ECO:0007669"/>
    <property type="project" value="UniProtKB-SubCell"/>
</dbReference>
<reference evidence="12" key="1">
    <citation type="submission" date="2021-01" db="EMBL/GenBank/DDBJ databases">
        <authorList>
            <person name="Corre E."/>
            <person name="Pelletier E."/>
            <person name="Niang G."/>
            <person name="Scheremetjew M."/>
            <person name="Finn R."/>
            <person name="Kale V."/>
            <person name="Holt S."/>
            <person name="Cochrane G."/>
            <person name="Meng A."/>
            <person name="Brown T."/>
            <person name="Cohen L."/>
        </authorList>
    </citation>
    <scope>NUCLEOTIDE SEQUENCE</scope>
    <source>
        <strain evidence="12">10249 10 AB</strain>
    </source>
</reference>
<feature type="compositionally biased region" description="Basic residues" evidence="9">
    <location>
        <begin position="572"/>
        <end position="589"/>
    </location>
</feature>
<feature type="region of interest" description="Disordered" evidence="9">
    <location>
        <begin position="550"/>
        <end position="598"/>
    </location>
</feature>
<evidence type="ECO:0000313" key="12">
    <source>
        <dbReference type="EMBL" id="CAE0723734.1"/>
    </source>
</evidence>
<name>A0A7S4AQN2_9STRA</name>
<evidence type="ECO:0000256" key="9">
    <source>
        <dbReference type="SAM" id="MobiDB-lite"/>
    </source>
</evidence>
<evidence type="ECO:0000259" key="11">
    <source>
        <dbReference type="Pfam" id="PF21192"/>
    </source>
</evidence>